<dbReference type="Proteomes" id="UP000537130">
    <property type="component" value="Unassembled WGS sequence"/>
</dbReference>
<evidence type="ECO:0000313" key="1">
    <source>
        <dbReference type="EMBL" id="MBB3047649.1"/>
    </source>
</evidence>
<keyword evidence="2" id="KW-1185">Reference proteome</keyword>
<dbReference type="Pfam" id="PF10118">
    <property type="entry name" value="Metal_hydrol"/>
    <property type="match status" value="1"/>
</dbReference>
<dbReference type="AlphaFoldDB" id="A0A7W4W581"/>
<dbReference type="PANTHER" id="PTHR39456:SF1">
    <property type="entry name" value="METAL-DEPENDENT HYDROLASE"/>
    <property type="match status" value="1"/>
</dbReference>
<accession>A0A7W4W581</accession>
<comment type="caution">
    <text evidence="1">The sequence shown here is derived from an EMBL/GenBank/DDBJ whole genome shotgun (WGS) entry which is preliminary data.</text>
</comment>
<organism evidence="1 2">
    <name type="scientific">Litorivivens lipolytica</name>
    <dbReference type="NCBI Taxonomy" id="1524264"/>
    <lineage>
        <taxon>Bacteria</taxon>
        <taxon>Pseudomonadati</taxon>
        <taxon>Pseudomonadota</taxon>
        <taxon>Gammaproteobacteria</taxon>
        <taxon>Litorivivens</taxon>
    </lineage>
</organism>
<dbReference type="PIRSF" id="PIRSF007580">
    <property type="entry name" value="UCP07580"/>
    <property type="match status" value="1"/>
</dbReference>
<dbReference type="EMBL" id="JACHWY010000002">
    <property type="protein sequence ID" value="MBB3047649.1"/>
    <property type="molecule type" value="Genomic_DNA"/>
</dbReference>
<protein>
    <recommendedName>
        <fullName evidence="3">Metal-dependent hydrolase</fullName>
    </recommendedName>
</protein>
<sequence>MDKAITVRRMNFAIDDSMDKYWFGGNPLISAYFYALSATFPDGERFFIDTVRHYRNDVKDPQLQQEIRAFIGQEAHHGKAHEDFNNALEAKGFPVNTVAAKAKALLDLARARLKPQRQLAITVALEHVTATMAEHALRHPEILEQMDPTFRKMIIWHAVEEIEHKAVAFDVYRECVDDEFLRRRVMFMTLMLFFGRILFFQRLLLRADQRRASLNEWWVAMKFFWGKGGVMRESIPHFLKAFKRGFHPNDIDQTPLINDWQQRYPEVAGLQTN</sequence>
<evidence type="ECO:0008006" key="3">
    <source>
        <dbReference type="Google" id="ProtNLM"/>
    </source>
</evidence>
<dbReference type="RefSeq" id="WP_183410419.1">
    <property type="nucleotide sequence ID" value="NZ_JACHWY010000002.1"/>
</dbReference>
<dbReference type="PANTHER" id="PTHR39456">
    <property type="entry name" value="METAL-DEPENDENT HYDROLASE"/>
    <property type="match status" value="1"/>
</dbReference>
<reference evidence="1 2" key="1">
    <citation type="submission" date="2020-08" db="EMBL/GenBank/DDBJ databases">
        <title>Genomic Encyclopedia of Type Strains, Phase III (KMG-III): the genomes of soil and plant-associated and newly described type strains.</title>
        <authorList>
            <person name="Whitman W."/>
        </authorList>
    </citation>
    <scope>NUCLEOTIDE SEQUENCE [LARGE SCALE GENOMIC DNA]</scope>
    <source>
        <strain evidence="1 2">CECT 8654</strain>
    </source>
</reference>
<gene>
    <name evidence="1" type="ORF">FHR99_001915</name>
</gene>
<proteinExistence type="predicted"/>
<name>A0A7W4W581_9GAMM</name>
<dbReference type="InterPro" id="IPR016516">
    <property type="entry name" value="UCP07580"/>
</dbReference>
<evidence type="ECO:0000313" key="2">
    <source>
        <dbReference type="Proteomes" id="UP000537130"/>
    </source>
</evidence>